<dbReference type="AlphaFoldDB" id="A0A1G6RBJ6"/>
<keyword evidence="3" id="KW-1185">Reference proteome</keyword>
<dbReference type="Pfam" id="PF14376">
    <property type="entry name" value="Haem_bd"/>
    <property type="match status" value="1"/>
</dbReference>
<dbReference type="OrthoDB" id="196738at2"/>
<evidence type="ECO:0000313" key="3">
    <source>
        <dbReference type="Proteomes" id="UP000198757"/>
    </source>
</evidence>
<gene>
    <name evidence="2" type="ORF">SAMN04487894_105208</name>
</gene>
<evidence type="ECO:0000313" key="2">
    <source>
        <dbReference type="EMBL" id="SDD01455.1"/>
    </source>
</evidence>
<dbReference type="Proteomes" id="UP000198757">
    <property type="component" value="Unassembled WGS sequence"/>
</dbReference>
<dbReference type="EMBL" id="FMZO01000005">
    <property type="protein sequence ID" value="SDD01455.1"/>
    <property type="molecule type" value="Genomic_DNA"/>
</dbReference>
<protein>
    <submittedName>
        <fullName evidence="2">Haem-binding domain-containing protein</fullName>
    </submittedName>
</protein>
<dbReference type="SMART" id="SM01235">
    <property type="entry name" value="Haem_bd"/>
    <property type="match status" value="1"/>
</dbReference>
<sequence length="154" mass="17649">MKKKSILKKIVIALLLLLVVIQFFGTDKNSTAVVSENAIDKHYTVPPHIQALLKTSCYDCHSNNTTYPWYSNVQPVKWWLASHISSGKKHLNFDEFNTYPAKKKLHKLDEVAETVGKGEMPLTSYTLIHRNAILSDADRKELEAWAKEVKQQIR</sequence>
<dbReference type="RefSeq" id="WP_090390180.1">
    <property type="nucleotide sequence ID" value="NZ_FMZO01000005.1"/>
</dbReference>
<reference evidence="3" key="1">
    <citation type="submission" date="2016-10" db="EMBL/GenBank/DDBJ databases">
        <authorList>
            <person name="Varghese N."/>
            <person name="Submissions S."/>
        </authorList>
    </citation>
    <scope>NUCLEOTIDE SEQUENCE [LARGE SCALE GENOMIC DNA]</scope>
    <source>
        <strain evidence="3">DSM 25811 / CCM 8410 / LMG 26954 / E90</strain>
    </source>
</reference>
<accession>A0A1G6RBJ6</accession>
<dbReference type="InterPro" id="IPR025992">
    <property type="entry name" value="Haem-bd"/>
</dbReference>
<organism evidence="2 3">
    <name type="scientific">Niabella drilacis (strain DSM 25811 / CCM 8410 / CCUG 62505 / LMG 26954 / E90)</name>
    <dbReference type="NCBI Taxonomy" id="1285928"/>
    <lineage>
        <taxon>Bacteria</taxon>
        <taxon>Pseudomonadati</taxon>
        <taxon>Bacteroidota</taxon>
        <taxon>Chitinophagia</taxon>
        <taxon>Chitinophagales</taxon>
        <taxon>Chitinophagaceae</taxon>
        <taxon>Niabella</taxon>
    </lineage>
</organism>
<dbReference type="STRING" id="1285928.SAMN04487894_105208"/>
<proteinExistence type="predicted"/>
<name>A0A1G6RBJ6_NIADE</name>
<evidence type="ECO:0000259" key="1">
    <source>
        <dbReference type="SMART" id="SM01235"/>
    </source>
</evidence>
<feature type="domain" description="Haem-binding" evidence="1">
    <location>
        <begin position="15"/>
        <end position="150"/>
    </location>
</feature>